<dbReference type="Gene3D" id="2.40.440.10">
    <property type="entry name" value="L,D-transpeptidase catalytic domain-like"/>
    <property type="match status" value="1"/>
</dbReference>
<gene>
    <name evidence="9" type="ORF">FMM05_09280</name>
</gene>
<evidence type="ECO:0000259" key="8">
    <source>
        <dbReference type="PROSITE" id="PS52029"/>
    </source>
</evidence>
<evidence type="ECO:0000256" key="5">
    <source>
        <dbReference type="ARBA" id="ARBA00022984"/>
    </source>
</evidence>
<evidence type="ECO:0000256" key="3">
    <source>
        <dbReference type="ARBA" id="ARBA00022679"/>
    </source>
</evidence>
<sequence>MKKRMLIALLIPAAVAAYYFYPSAPLPKGSVVDKLVVYKSKRKMHAYGNGQLLKTYTVALGKDPVGHKQYEGDNRTPEGTYTINDRNLNSGYHKNLGISYPNAADIANAQKLGKSAGSAIKIHGLRNGSAGYINKFHHLKDWTAGCIAVTNSEIDELYAAVKPNAIIEIYP</sequence>
<keyword evidence="10" id="KW-1185">Reference proteome</keyword>
<dbReference type="Proteomes" id="UP000320643">
    <property type="component" value="Unassembled WGS sequence"/>
</dbReference>
<dbReference type="PROSITE" id="PS52029">
    <property type="entry name" value="LD_TPASE"/>
    <property type="match status" value="1"/>
</dbReference>
<name>A0A552V2K2_9FLAO</name>
<evidence type="ECO:0000256" key="7">
    <source>
        <dbReference type="PROSITE-ProRule" id="PRU01373"/>
    </source>
</evidence>
<dbReference type="SUPFAM" id="SSF141523">
    <property type="entry name" value="L,D-transpeptidase catalytic domain-like"/>
    <property type="match status" value="1"/>
</dbReference>
<evidence type="ECO:0000256" key="6">
    <source>
        <dbReference type="ARBA" id="ARBA00023316"/>
    </source>
</evidence>
<dbReference type="InterPro" id="IPR038063">
    <property type="entry name" value="Transpep_catalytic_dom"/>
</dbReference>
<organism evidence="9 10">
    <name type="scientific">Flavobacterium zepuense</name>
    <dbReference type="NCBI Taxonomy" id="2593302"/>
    <lineage>
        <taxon>Bacteria</taxon>
        <taxon>Pseudomonadati</taxon>
        <taxon>Bacteroidota</taxon>
        <taxon>Flavobacteriia</taxon>
        <taxon>Flavobacteriales</taxon>
        <taxon>Flavobacteriaceae</taxon>
        <taxon>Flavobacterium</taxon>
    </lineage>
</organism>
<keyword evidence="3" id="KW-0808">Transferase</keyword>
<reference evidence="9 10" key="1">
    <citation type="submission" date="2019-07" db="EMBL/GenBank/DDBJ databases">
        <title>Flavobacterium sp. nov., isolated from glacier ice.</title>
        <authorList>
            <person name="Liu Q."/>
            <person name="Xin Y.-H."/>
        </authorList>
    </citation>
    <scope>NUCLEOTIDE SEQUENCE [LARGE SCALE GENOMIC DNA]</scope>
    <source>
        <strain evidence="9 10">ZT4R6</strain>
    </source>
</reference>
<dbReference type="GO" id="GO:0071555">
    <property type="term" value="P:cell wall organization"/>
    <property type="evidence" value="ECO:0007669"/>
    <property type="project" value="UniProtKB-UniRule"/>
</dbReference>
<dbReference type="CDD" id="cd16913">
    <property type="entry name" value="YkuD_like"/>
    <property type="match status" value="1"/>
</dbReference>
<dbReference type="UniPathway" id="UPA00219"/>
<keyword evidence="6 7" id="KW-0961">Cell wall biogenesis/degradation</keyword>
<dbReference type="RefSeq" id="WP_143373095.1">
    <property type="nucleotide sequence ID" value="NZ_VJVZ01000005.1"/>
</dbReference>
<feature type="active site" description="Nucleophile" evidence="7">
    <location>
        <position position="146"/>
    </location>
</feature>
<dbReference type="PANTHER" id="PTHR36699">
    <property type="entry name" value="LD-TRANSPEPTIDASE"/>
    <property type="match status" value="1"/>
</dbReference>
<proteinExistence type="inferred from homology"/>
<evidence type="ECO:0000313" key="9">
    <source>
        <dbReference type="EMBL" id="TRW24691.1"/>
    </source>
</evidence>
<dbReference type="GO" id="GO:0008360">
    <property type="term" value="P:regulation of cell shape"/>
    <property type="evidence" value="ECO:0007669"/>
    <property type="project" value="UniProtKB-UniRule"/>
</dbReference>
<accession>A0A552V2K2</accession>
<dbReference type="GO" id="GO:0009252">
    <property type="term" value="P:peptidoglycan biosynthetic process"/>
    <property type="evidence" value="ECO:0007669"/>
    <property type="project" value="UniProtKB-UniPathway"/>
</dbReference>
<keyword evidence="4 7" id="KW-0133">Cell shape</keyword>
<protein>
    <submittedName>
        <fullName evidence="9">L,D-transpeptidase family protein</fullName>
    </submittedName>
</protein>
<dbReference type="EMBL" id="VJVZ01000005">
    <property type="protein sequence ID" value="TRW24691.1"/>
    <property type="molecule type" value="Genomic_DNA"/>
</dbReference>
<comment type="similarity">
    <text evidence="2">Belongs to the YkuD family.</text>
</comment>
<dbReference type="InterPro" id="IPR005490">
    <property type="entry name" value="LD_TPept_cat_dom"/>
</dbReference>
<feature type="active site" description="Proton donor/acceptor" evidence="7">
    <location>
        <position position="123"/>
    </location>
</feature>
<dbReference type="PANTHER" id="PTHR36699:SF1">
    <property type="entry name" value="L,D-TRANSPEPTIDASE YAFK-RELATED"/>
    <property type="match status" value="1"/>
</dbReference>
<dbReference type="GO" id="GO:0004180">
    <property type="term" value="F:carboxypeptidase activity"/>
    <property type="evidence" value="ECO:0007669"/>
    <property type="project" value="UniProtKB-ARBA"/>
</dbReference>
<evidence type="ECO:0000256" key="1">
    <source>
        <dbReference type="ARBA" id="ARBA00004752"/>
    </source>
</evidence>
<evidence type="ECO:0000313" key="10">
    <source>
        <dbReference type="Proteomes" id="UP000320643"/>
    </source>
</evidence>
<comment type="pathway">
    <text evidence="1 7">Cell wall biogenesis; peptidoglycan biosynthesis.</text>
</comment>
<evidence type="ECO:0000256" key="4">
    <source>
        <dbReference type="ARBA" id="ARBA00022960"/>
    </source>
</evidence>
<evidence type="ECO:0000256" key="2">
    <source>
        <dbReference type="ARBA" id="ARBA00005992"/>
    </source>
</evidence>
<dbReference type="Pfam" id="PF03734">
    <property type="entry name" value="YkuD"/>
    <property type="match status" value="1"/>
</dbReference>
<feature type="domain" description="L,D-TPase catalytic" evidence="8">
    <location>
        <begin position="33"/>
        <end position="170"/>
    </location>
</feature>
<keyword evidence="5 7" id="KW-0573">Peptidoglycan synthesis</keyword>
<dbReference type="GO" id="GO:0016740">
    <property type="term" value="F:transferase activity"/>
    <property type="evidence" value="ECO:0007669"/>
    <property type="project" value="UniProtKB-KW"/>
</dbReference>
<dbReference type="AlphaFoldDB" id="A0A552V2K2"/>
<dbReference type="OrthoDB" id="9809748at2"/>
<comment type="caution">
    <text evidence="9">The sequence shown here is derived from an EMBL/GenBank/DDBJ whole genome shotgun (WGS) entry which is preliminary data.</text>
</comment>